<evidence type="ECO:0000313" key="1">
    <source>
        <dbReference type="EMBL" id="QBP42682.1"/>
    </source>
</evidence>
<dbReference type="EMBL" id="CP038015">
    <property type="protein sequence ID" value="QBP42682.1"/>
    <property type="molecule type" value="Genomic_DNA"/>
</dbReference>
<protein>
    <submittedName>
        <fullName evidence="1">Uncharacterized protein</fullName>
    </submittedName>
</protein>
<proteinExistence type="predicted"/>
<dbReference type="Proteomes" id="UP000294292">
    <property type="component" value="Chromosome"/>
</dbReference>
<name>A0A4P7A1G1_9BACL</name>
<reference evidence="1 2" key="1">
    <citation type="submission" date="2019-03" db="EMBL/GenBank/DDBJ databases">
        <title>Complete genome sequence of Paenisporosarcina antarctica CGMCC 1.6503T.</title>
        <authorList>
            <person name="Rong J.-C."/>
            <person name="Chi N.-Y."/>
            <person name="Zhang Q.-F."/>
        </authorList>
    </citation>
    <scope>NUCLEOTIDE SEQUENCE [LARGE SCALE GENOMIC DNA]</scope>
    <source>
        <strain evidence="1 2">CGMCC 1.6503</strain>
    </source>
</reference>
<accession>A0A4P7A1G1</accession>
<keyword evidence="2" id="KW-1185">Reference proteome</keyword>
<organism evidence="1 2">
    <name type="scientific">Paenisporosarcina antarctica</name>
    <dbReference type="NCBI Taxonomy" id="417367"/>
    <lineage>
        <taxon>Bacteria</taxon>
        <taxon>Bacillati</taxon>
        <taxon>Bacillota</taxon>
        <taxon>Bacilli</taxon>
        <taxon>Bacillales</taxon>
        <taxon>Caryophanaceae</taxon>
        <taxon>Paenisporosarcina</taxon>
    </lineage>
</organism>
<sequence length="63" mass="7785">MTIMTRWDFKKIEEYYYLSGHKTWCPFPRKLKKKLLNMYGQEPLPHTWTEQDIHEGSRKIIIE</sequence>
<dbReference type="KEGG" id="panc:E2636_16710"/>
<dbReference type="AlphaFoldDB" id="A0A4P7A1G1"/>
<evidence type="ECO:0000313" key="2">
    <source>
        <dbReference type="Proteomes" id="UP000294292"/>
    </source>
</evidence>
<dbReference type="OrthoDB" id="2885035at2"/>
<gene>
    <name evidence="1" type="ORF">E2636_16710</name>
</gene>